<dbReference type="Pfam" id="PF04018">
    <property type="entry name" value="VCA0040-like"/>
    <property type="match status" value="1"/>
</dbReference>
<feature type="transmembrane region" description="Helical" evidence="1">
    <location>
        <begin position="130"/>
        <end position="150"/>
    </location>
</feature>
<keyword evidence="1" id="KW-0812">Transmembrane</keyword>
<reference evidence="2" key="1">
    <citation type="submission" date="2022-01" db="EMBL/GenBank/DDBJ databases">
        <title>Gillisia lutea sp. nov., isolated from marine plastic residues from the Malvarosa beach (Valencia, Spain).</title>
        <authorList>
            <person name="Vidal-Verdu A."/>
            <person name="Molina-Menor E."/>
            <person name="Satari L."/>
            <person name="Pascual J."/>
            <person name="Pereto J."/>
            <person name="Porcar M."/>
        </authorList>
    </citation>
    <scope>NUCLEOTIDE SEQUENCE</scope>
    <source>
        <strain evidence="2">M10.2A</strain>
    </source>
</reference>
<accession>A0ABS9EEP9</accession>
<gene>
    <name evidence="2" type="ORF">L1I30_06685</name>
</gene>
<feature type="transmembrane region" description="Helical" evidence="1">
    <location>
        <begin position="280"/>
        <end position="297"/>
    </location>
</feature>
<name>A0ABS9EEP9_9FLAO</name>
<evidence type="ECO:0000256" key="1">
    <source>
        <dbReference type="SAM" id="Phobius"/>
    </source>
</evidence>
<feature type="transmembrane region" description="Helical" evidence="1">
    <location>
        <begin position="69"/>
        <end position="89"/>
    </location>
</feature>
<evidence type="ECO:0000313" key="3">
    <source>
        <dbReference type="Proteomes" id="UP001179363"/>
    </source>
</evidence>
<dbReference type="PANTHER" id="PTHR37308:SF1">
    <property type="entry name" value="POLYPRENYL-PHOSPHATE TRANSPORTER"/>
    <property type="match status" value="1"/>
</dbReference>
<proteinExistence type="predicted"/>
<dbReference type="InterPro" id="IPR007163">
    <property type="entry name" value="VCA0040-like"/>
</dbReference>
<dbReference type="EMBL" id="JAKGTH010000007">
    <property type="protein sequence ID" value="MCF4101345.1"/>
    <property type="molecule type" value="Genomic_DNA"/>
</dbReference>
<keyword evidence="1" id="KW-1133">Transmembrane helix</keyword>
<sequence length="315" mass="34400">MQRGIKDYISIIFKGMAMGAADVVPGVSGGTIAFITGIYQELINTISGVNLSLFKTLKERGFKAMWEQLNGSFILALFSGIIISIFTVMRLTNYLLDKHPVLIWSFFFGLILASILFVAKQIPKWDYKIIISLIFGAAVAMYIVSLPVMGTATNSWFLFMAGAIAICAMILPGISGAFILVLLGAYKTVTEAAHDFDFKTLGIVAVGAIFGLLSFSKLLKWLFDHYSSITLAVLTGFIAGSLNKIWPWKEVLERAQFGDKSVVIREASVLPANFNGDPQLLPAVILMLVGFFLILILERIATQKPISPDAANADL</sequence>
<keyword evidence="1" id="KW-0472">Membrane</keyword>
<feature type="transmembrane region" description="Helical" evidence="1">
    <location>
        <begin position="101"/>
        <end position="118"/>
    </location>
</feature>
<protein>
    <submittedName>
        <fullName evidence="2">DUF368 domain-containing protein</fullName>
    </submittedName>
</protein>
<dbReference type="Proteomes" id="UP001179363">
    <property type="component" value="Unassembled WGS sequence"/>
</dbReference>
<feature type="transmembrane region" description="Helical" evidence="1">
    <location>
        <begin position="156"/>
        <end position="186"/>
    </location>
</feature>
<dbReference type="RefSeq" id="WP_236133492.1">
    <property type="nucleotide sequence ID" value="NZ_JAKGTH010000007.1"/>
</dbReference>
<feature type="transmembrane region" description="Helical" evidence="1">
    <location>
        <begin position="198"/>
        <end position="216"/>
    </location>
</feature>
<keyword evidence="3" id="KW-1185">Reference proteome</keyword>
<organism evidence="2 3">
    <name type="scientific">Gillisia lutea</name>
    <dbReference type="NCBI Taxonomy" id="2909668"/>
    <lineage>
        <taxon>Bacteria</taxon>
        <taxon>Pseudomonadati</taxon>
        <taxon>Bacteroidota</taxon>
        <taxon>Flavobacteriia</taxon>
        <taxon>Flavobacteriales</taxon>
        <taxon>Flavobacteriaceae</taxon>
        <taxon>Gillisia</taxon>
    </lineage>
</organism>
<dbReference type="PANTHER" id="PTHR37308">
    <property type="entry name" value="INTEGRAL MEMBRANE PROTEIN"/>
    <property type="match status" value="1"/>
</dbReference>
<comment type="caution">
    <text evidence="2">The sequence shown here is derived from an EMBL/GenBank/DDBJ whole genome shotgun (WGS) entry which is preliminary data.</text>
</comment>
<evidence type="ECO:0000313" key="2">
    <source>
        <dbReference type="EMBL" id="MCF4101345.1"/>
    </source>
</evidence>